<name>A0AA35RNT9_GEOBA</name>
<proteinExistence type="predicted"/>
<evidence type="ECO:0000256" key="1">
    <source>
        <dbReference type="SAM" id="MobiDB-lite"/>
    </source>
</evidence>
<sequence>MTSEATEAILTRLVPLPSFCIYSMEVNRELLLYMCHTPYFVLSIYNLLSRGINTQEASTLSSTPQSNSPPLIKVHRRRYWSVANMSLTLSPASSLTTTTVWRSRERGPSARSLDSQQKQGPR</sequence>
<protein>
    <submittedName>
        <fullName evidence="2">Uncharacterized protein</fullName>
    </submittedName>
</protein>
<evidence type="ECO:0000313" key="3">
    <source>
        <dbReference type="Proteomes" id="UP001174909"/>
    </source>
</evidence>
<dbReference type="AlphaFoldDB" id="A0AA35RNT9"/>
<keyword evidence="3" id="KW-1185">Reference proteome</keyword>
<feature type="compositionally biased region" description="Polar residues" evidence="1">
    <location>
        <begin position="112"/>
        <end position="122"/>
    </location>
</feature>
<gene>
    <name evidence="2" type="ORF">GBAR_LOCUS9343</name>
</gene>
<comment type="caution">
    <text evidence="2">The sequence shown here is derived from an EMBL/GenBank/DDBJ whole genome shotgun (WGS) entry which is preliminary data.</text>
</comment>
<reference evidence="2" key="1">
    <citation type="submission" date="2023-03" db="EMBL/GenBank/DDBJ databases">
        <authorList>
            <person name="Steffen K."/>
            <person name="Cardenas P."/>
        </authorList>
    </citation>
    <scope>NUCLEOTIDE SEQUENCE</scope>
</reference>
<evidence type="ECO:0000313" key="2">
    <source>
        <dbReference type="EMBL" id="CAI8014985.1"/>
    </source>
</evidence>
<dbReference type="EMBL" id="CASHTH010001411">
    <property type="protein sequence ID" value="CAI8014985.1"/>
    <property type="molecule type" value="Genomic_DNA"/>
</dbReference>
<organism evidence="2 3">
    <name type="scientific">Geodia barretti</name>
    <name type="common">Barrett's horny sponge</name>
    <dbReference type="NCBI Taxonomy" id="519541"/>
    <lineage>
        <taxon>Eukaryota</taxon>
        <taxon>Metazoa</taxon>
        <taxon>Porifera</taxon>
        <taxon>Demospongiae</taxon>
        <taxon>Heteroscleromorpha</taxon>
        <taxon>Tetractinellida</taxon>
        <taxon>Astrophorina</taxon>
        <taxon>Geodiidae</taxon>
        <taxon>Geodia</taxon>
    </lineage>
</organism>
<dbReference type="Proteomes" id="UP001174909">
    <property type="component" value="Unassembled WGS sequence"/>
</dbReference>
<accession>A0AA35RNT9</accession>
<feature type="region of interest" description="Disordered" evidence="1">
    <location>
        <begin position="93"/>
        <end position="122"/>
    </location>
</feature>